<proteinExistence type="predicted"/>
<sequence>MNGGRASAGPARAQPGREPAAASGELVHHWFNGLWGRFNRRDVYIRTSGPGFELELRQGGAEGKPWRRTFPTLDAAVDEAERHMAPEQRWTDLMAAHRRGAVARARREPHDPASP</sequence>
<dbReference type="Proteomes" id="UP001501470">
    <property type="component" value="Unassembled WGS sequence"/>
</dbReference>
<accession>A0ABP4NNK0</accession>
<evidence type="ECO:0000313" key="3">
    <source>
        <dbReference type="Proteomes" id="UP001501470"/>
    </source>
</evidence>
<name>A0ABP4NNK0_9ACTN</name>
<organism evidence="2 3">
    <name type="scientific">Dactylosporangium maewongense</name>
    <dbReference type="NCBI Taxonomy" id="634393"/>
    <lineage>
        <taxon>Bacteria</taxon>
        <taxon>Bacillati</taxon>
        <taxon>Actinomycetota</taxon>
        <taxon>Actinomycetes</taxon>
        <taxon>Micromonosporales</taxon>
        <taxon>Micromonosporaceae</taxon>
        <taxon>Dactylosporangium</taxon>
    </lineage>
</organism>
<evidence type="ECO:0000313" key="2">
    <source>
        <dbReference type="EMBL" id="GAA1563268.1"/>
    </source>
</evidence>
<dbReference type="EMBL" id="BAAAQD010000033">
    <property type="protein sequence ID" value="GAA1563268.1"/>
    <property type="molecule type" value="Genomic_DNA"/>
</dbReference>
<keyword evidence="3" id="KW-1185">Reference proteome</keyword>
<gene>
    <name evidence="2" type="ORF">GCM10009827_101050</name>
</gene>
<protein>
    <submittedName>
        <fullName evidence="2">Uncharacterized protein</fullName>
    </submittedName>
</protein>
<feature type="region of interest" description="Disordered" evidence="1">
    <location>
        <begin position="1"/>
        <end position="22"/>
    </location>
</feature>
<reference evidence="3" key="1">
    <citation type="journal article" date="2019" name="Int. J. Syst. Evol. Microbiol.">
        <title>The Global Catalogue of Microorganisms (GCM) 10K type strain sequencing project: providing services to taxonomists for standard genome sequencing and annotation.</title>
        <authorList>
            <consortium name="The Broad Institute Genomics Platform"/>
            <consortium name="The Broad Institute Genome Sequencing Center for Infectious Disease"/>
            <person name="Wu L."/>
            <person name="Ma J."/>
        </authorList>
    </citation>
    <scope>NUCLEOTIDE SEQUENCE [LARGE SCALE GENOMIC DNA]</scope>
    <source>
        <strain evidence="3">JCM 15933</strain>
    </source>
</reference>
<comment type="caution">
    <text evidence="2">The sequence shown here is derived from an EMBL/GenBank/DDBJ whole genome shotgun (WGS) entry which is preliminary data.</text>
</comment>
<evidence type="ECO:0000256" key="1">
    <source>
        <dbReference type="SAM" id="MobiDB-lite"/>
    </source>
</evidence>